<accession>A0ABR1Y2I8</accession>
<reference evidence="2 3" key="1">
    <citation type="journal article" date="2022" name="G3 (Bethesda)">
        <title>Enemy or ally: a genomic approach to elucidate the lifestyle of Phyllosticta citrichinaensis.</title>
        <authorList>
            <person name="Buijs V.A."/>
            <person name="Groenewald J.Z."/>
            <person name="Haridas S."/>
            <person name="LaButti K.M."/>
            <person name="Lipzen A."/>
            <person name="Martin F.M."/>
            <person name="Barry K."/>
            <person name="Grigoriev I.V."/>
            <person name="Crous P.W."/>
            <person name="Seidl M.F."/>
        </authorList>
    </citation>
    <scope>NUCLEOTIDE SEQUENCE [LARGE SCALE GENOMIC DNA]</scope>
    <source>
        <strain evidence="2 3">CBS 129764</strain>
    </source>
</reference>
<dbReference type="EMBL" id="JBBWUH010000002">
    <property type="protein sequence ID" value="KAK8175157.1"/>
    <property type="molecule type" value="Genomic_DNA"/>
</dbReference>
<sequence length="173" mass="19832">MNNNTISSSKNDPQSTQLSAEVVIGIVGLVLMVFVPLIGCIFRKRIWQRFGGQPNKRESSNPLYQVPPFELRNLDYPEIPRPIRARQGGQQTILPLYSDDQDSETRQLTVAFHSQAGRCTRIVPQQRQRPQEASDREALGHLNFGQPPQETPFTWRGKCRLYFSMLLNPTRRP</sequence>
<protein>
    <submittedName>
        <fullName evidence="2">Uncharacterized protein</fullName>
    </submittedName>
</protein>
<evidence type="ECO:0000256" key="1">
    <source>
        <dbReference type="SAM" id="Phobius"/>
    </source>
</evidence>
<keyword evidence="3" id="KW-1185">Reference proteome</keyword>
<gene>
    <name evidence="2" type="ORF">IWX90DRAFT_101221</name>
</gene>
<organism evidence="2 3">
    <name type="scientific">Phyllosticta citrichinensis</name>
    <dbReference type="NCBI Taxonomy" id="1130410"/>
    <lineage>
        <taxon>Eukaryota</taxon>
        <taxon>Fungi</taxon>
        <taxon>Dikarya</taxon>
        <taxon>Ascomycota</taxon>
        <taxon>Pezizomycotina</taxon>
        <taxon>Dothideomycetes</taxon>
        <taxon>Dothideomycetes incertae sedis</taxon>
        <taxon>Botryosphaeriales</taxon>
        <taxon>Phyllostictaceae</taxon>
        <taxon>Phyllosticta</taxon>
    </lineage>
</organism>
<proteinExistence type="predicted"/>
<keyword evidence="1" id="KW-0472">Membrane</keyword>
<feature type="transmembrane region" description="Helical" evidence="1">
    <location>
        <begin position="20"/>
        <end position="42"/>
    </location>
</feature>
<evidence type="ECO:0000313" key="3">
    <source>
        <dbReference type="Proteomes" id="UP001456524"/>
    </source>
</evidence>
<dbReference type="Proteomes" id="UP001456524">
    <property type="component" value="Unassembled WGS sequence"/>
</dbReference>
<comment type="caution">
    <text evidence="2">The sequence shown here is derived from an EMBL/GenBank/DDBJ whole genome shotgun (WGS) entry which is preliminary data.</text>
</comment>
<evidence type="ECO:0000313" key="2">
    <source>
        <dbReference type="EMBL" id="KAK8175157.1"/>
    </source>
</evidence>
<keyword evidence="1" id="KW-0812">Transmembrane</keyword>
<keyword evidence="1" id="KW-1133">Transmembrane helix</keyword>
<name>A0ABR1Y2I8_9PEZI</name>